<evidence type="ECO:0000313" key="2">
    <source>
        <dbReference type="EMBL" id="KEO56979.1"/>
    </source>
</evidence>
<dbReference type="Proteomes" id="UP000027463">
    <property type="component" value="Unassembled WGS sequence"/>
</dbReference>
<feature type="compositionally biased region" description="Basic and acidic residues" evidence="1">
    <location>
        <begin position="32"/>
        <end position="45"/>
    </location>
</feature>
<evidence type="ECO:0000256" key="1">
    <source>
        <dbReference type="SAM" id="MobiDB-lite"/>
    </source>
</evidence>
<comment type="caution">
    <text evidence="2">The sequence shown here is derived from an EMBL/GenBank/DDBJ whole genome shotgun (WGS) entry which is preliminary data.</text>
</comment>
<evidence type="ECO:0000313" key="3">
    <source>
        <dbReference type="Proteomes" id="UP000027463"/>
    </source>
</evidence>
<sequence>MGAVRPKSVFGANDRRPKFVRAEPVAGNAIRAESDRSGSEAREPSVGEDGEGP</sequence>
<protein>
    <submittedName>
        <fullName evidence="2">Uncharacterized protein</fullName>
    </submittedName>
</protein>
<dbReference type="EMBL" id="AUNC01000017">
    <property type="protein sequence ID" value="KEO56979.1"/>
    <property type="molecule type" value="Genomic_DNA"/>
</dbReference>
<reference evidence="2 3" key="1">
    <citation type="submission" date="2013-07" db="EMBL/GenBank/DDBJ databases">
        <title>Thalassospira permensis NBRC 106175 Genome Sequencing.</title>
        <authorList>
            <person name="Lai Q."/>
            <person name="Shao Z."/>
        </authorList>
    </citation>
    <scope>NUCLEOTIDE SEQUENCE [LARGE SCALE GENOMIC DNA]</scope>
    <source>
        <strain evidence="2 3">NBRC 106175</strain>
    </source>
</reference>
<accession>A0ABR4TPZ3</accession>
<proteinExistence type="predicted"/>
<name>A0ABR4TPZ3_9PROT</name>
<organism evidence="2 3">
    <name type="scientific">Thalassospira permensis NBRC 106175</name>
    <dbReference type="NCBI Taxonomy" id="1353532"/>
    <lineage>
        <taxon>Bacteria</taxon>
        <taxon>Pseudomonadati</taxon>
        <taxon>Pseudomonadota</taxon>
        <taxon>Alphaproteobacteria</taxon>
        <taxon>Rhodospirillales</taxon>
        <taxon>Thalassospiraceae</taxon>
        <taxon>Thalassospira</taxon>
    </lineage>
</organism>
<feature type="region of interest" description="Disordered" evidence="1">
    <location>
        <begin position="1"/>
        <end position="53"/>
    </location>
</feature>
<keyword evidence="3" id="KW-1185">Reference proteome</keyword>
<gene>
    <name evidence="2" type="ORF">SMB34_17620</name>
</gene>